<comment type="similarity">
    <text evidence="1">Belongs to the leucine-binding protein family.</text>
</comment>
<feature type="domain" description="Leucine-binding protein" evidence="5">
    <location>
        <begin position="25"/>
        <end position="373"/>
    </location>
</feature>
<name>A0ABW4S121_9RHOB</name>
<protein>
    <submittedName>
        <fullName evidence="6">ABC transporter substrate-binding protein</fullName>
    </submittedName>
</protein>
<sequence length="420" mass="43840">MKKLAATALVAGAFAASGALAQGGEIHIGVPVFLSGPSAGPFGMPERNAAALLFDALNEGSVPAPYGTIGINGRTIRATYIDEASDAVVEYRNLVQRSGAEVVIGYTSSGNCKSIAPLAEELETLTVLVDCGTPQIFEEVVTDPQFLFRTGAMSTMDAVGAARYLADRGVDMSRVAGINQNYAWGQDNWRDFTAALTALETESGIVSQQFPQLFAGQYGAEVSALLTSTPKVTFTSFWGGDLEAFVLQAAPRGLFARMSILLTCGEALFPGMSADIPEGTIVGARGPFSVFAPDTELARWFAESYAERFGSAPTFPAWKMAQAVLGVKAAYEAAGADATGADAAASFKGLEFEAPGGIIQMAIGNGHQAIQGISYGTYKLVDGRPSVENVISYDAACVNPPNDMTAIGWIEAGFPGATCD</sequence>
<evidence type="ECO:0000256" key="1">
    <source>
        <dbReference type="ARBA" id="ARBA00010062"/>
    </source>
</evidence>
<evidence type="ECO:0000313" key="6">
    <source>
        <dbReference type="EMBL" id="MFD1911008.1"/>
    </source>
</evidence>
<evidence type="ECO:0000256" key="4">
    <source>
        <dbReference type="SAM" id="SignalP"/>
    </source>
</evidence>
<dbReference type="EMBL" id="JBHUGH010000002">
    <property type="protein sequence ID" value="MFD1911008.1"/>
    <property type="molecule type" value="Genomic_DNA"/>
</dbReference>
<keyword evidence="3" id="KW-0813">Transport</keyword>
<reference evidence="7" key="1">
    <citation type="journal article" date="2019" name="Int. J. Syst. Evol. Microbiol.">
        <title>The Global Catalogue of Microorganisms (GCM) 10K type strain sequencing project: providing services to taxonomists for standard genome sequencing and annotation.</title>
        <authorList>
            <consortium name="The Broad Institute Genomics Platform"/>
            <consortium name="The Broad Institute Genome Sequencing Center for Infectious Disease"/>
            <person name="Wu L."/>
            <person name="Ma J."/>
        </authorList>
    </citation>
    <scope>NUCLEOTIDE SEQUENCE [LARGE SCALE GENOMIC DNA]</scope>
    <source>
        <strain evidence="7">CGMCC 4.7242</strain>
    </source>
</reference>
<comment type="caution">
    <text evidence="6">The sequence shown here is derived from an EMBL/GenBank/DDBJ whole genome shotgun (WGS) entry which is preliminary data.</text>
</comment>
<feature type="signal peptide" evidence="4">
    <location>
        <begin position="1"/>
        <end position="21"/>
    </location>
</feature>
<organism evidence="6 7">
    <name type="scientific">Halodurantibacterium flavum</name>
    <dbReference type="NCBI Taxonomy" id="1382802"/>
    <lineage>
        <taxon>Bacteria</taxon>
        <taxon>Pseudomonadati</taxon>
        <taxon>Pseudomonadota</taxon>
        <taxon>Alphaproteobacteria</taxon>
        <taxon>Rhodobacterales</taxon>
        <taxon>Paracoccaceae</taxon>
        <taxon>Halodurantibacterium</taxon>
    </lineage>
</organism>
<evidence type="ECO:0000259" key="5">
    <source>
        <dbReference type="Pfam" id="PF13458"/>
    </source>
</evidence>
<dbReference type="InterPro" id="IPR051010">
    <property type="entry name" value="BCAA_transport"/>
</dbReference>
<keyword evidence="2 4" id="KW-0732">Signal</keyword>
<keyword evidence="3" id="KW-0029">Amino-acid transport</keyword>
<dbReference type="Gene3D" id="3.40.50.2300">
    <property type="match status" value="2"/>
</dbReference>
<dbReference type="Pfam" id="PF13458">
    <property type="entry name" value="Peripla_BP_6"/>
    <property type="match status" value="1"/>
</dbReference>
<keyword evidence="7" id="KW-1185">Reference proteome</keyword>
<dbReference type="PANTHER" id="PTHR30483">
    <property type="entry name" value="LEUCINE-SPECIFIC-BINDING PROTEIN"/>
    <property type="match status" value="1"/>
</dbReference>
<accession>A0ABW4S121</accession>
<dbReference type="RefSeq" id="WP_390259090.1">
    <property type="nucleotide sequence ID" value="NZ_JBHUGH010000002.1"/>
</dbReference>
<gene>
    <name evidence="6" type="ORF">ACFSGJ_02120</name>
</gene>
<evidence type="ECO:0000256" key="3">
    <source>
        <dbReference type="ARBA" id="ARBA00022970"/>
    </source>
</evidence>
<dbReference type="SUPFAM" id="SSF53822">
    <property type="entry name" value="Periplasmic binding protein-like I"/>
    <property type="match status" value="1"/>
</dbReference>
<dbReference type="InterPro" id="IPR028082">
    <property type="entry name" value="Peripla_BP_I"/>
</dbReference>
<dbReference type="PANTHER" id="PTHR30483:SF37">
    <property type="entry name" value="ABC TRANSPORTER SUBSTRATE-BINDING PROTEIN"/>
    <property type="match status" value="1"/>
</dbReference>
<dbReference type="CDD" id="cd06330">
    <property type="entry name" value="PBP1_As_SBP-like"/>
    <property type="match status" value="1"/>
</dbReference>
<dbReference type="InterPro" id="IPR028081">
    <property type="entry name" value="Leu-bd"/>
</dbReference>
<dbReference type="Proteomes" id="UP001597353">
    <property type="component" value="Unassembled WGS sequence"/>
</dbReference>
<evidence type="ECO:0000313" key="7">
    <source>
        <dbReference type="Proteomes" id="UP001597353"/>
    </source>
</evidence>
<proteinExistence type="inferred from homology"/>
<feature type="chain" id="PRO_5046322699" evidence="4">
    <location>
        <begin position="22"/>
        <end position="420"/>
    </location>
</feature>
<evidence type="ECO:0000256" key="2">
    <source>
        <dbReference type="ARBA" id="ARBA00022729"/>
    </source>
</evidence>